<organism evidence="3 4">
    <name type="scientific">Arachidicoccus soli</name>
    <dbReference type="NCBI Taxonomy" id="2341117"/>
    <lineage>
        <taxon>Bacteria</taxon>
        <taxon>Pseudomonadati</taxon>
        <taxon>Bacteroidota</taxon>
        <taxon>Chitinophagia</taxon>
        <taxon>Chitinophagales</taxon>
        <taxon>Chitinophagaceae</taxon>
        <taxon>Arachidicoccus</taxon>
    </lineage>
</organism>
<dbReference type="InterPro" id="IPR011004">
    <property type="entry name" value="Trimer_LpxA-like_sf"/>
</dbReference>
<dbReference type="NCBIfam" id="TIGR03991">
    <property type="entry name" value="alt_bact_glmU"/>
    <property type="match status" value="1"/>
</dbReference>
<keyword evidence="1 3" id="KW-0808">Transferase</keyword>
<name>A0A386HKR4_9BACT</name>
<dbReference type="PANTHER" id="PTHR43584:SF8">
    <property type="entry name" value="N-ACETYLMURAMATE ALPHA-1-PHOSPHATE URIDYLYLTRANSFERASE"/>
    <property type="match status" value="1"/>
</dbReference>
<reference evidence="3 4" key="1">
    <citation type="submission" date="2018-09" db="EMBL/GenBank/DDBJ databases">
        <title>Arachidicoccus sp. nov., a bacterium isolated from soil.</title>
        <authorList>
            <person name="Weon H.-Y."/>
            <person name="Kwon S.-W."/>
            <person name="Lee S.A."/>
        </authorList>
    </citation>
    <scope>NUCLEOTIDE SEQUENCE [LARGE SCALE GENOMIC DNA]</scope>
    <source>
        <strain evidence="3 4">KIS59-12</strain>
    </source>
</reference>
<keyword evidence="4" id="KW-1185">Reference proteome</keyword>
<evidence type="ECO:0000313" key="4">
    <source>
        <dbReference type="Proteomes" id="UP000266118"/>
    </source>
</evidence>
<dbReference type="EMBL" id="CP032489">
    <property type="protein sequence ID" value="AYD46488.1"/>
    <property type="molecule type" value="Genomic_DNA"/>
</dbReference>
<dbReference type="AlphaFoldDB" id="A0A386HKR4"/>
<gene>
    <name evidence="3" type="ORF">D6B99_01975</name>
</gene>
<dbReference type="OrthoDB" id="9784832at2"/>
<dbReference type="Proteomes" id="UP000266118">
    <property type="component" value="Chromosome"/>
</dbReference>
<evidence type="ECO:0000256" key="2">
    <source>
        <dbReference type="ARBA" id="ARBA00023315"/>
    </source>
</evidence>
<dbReference type="KEGG" id="ark:D6B99_01975"/>
<dbReference type="GO" id="GO:0016746">
    <property type="term" value="F:acyltransferase activity"/>
    <property type="evidence" value="ECO:0007669"/>
    <property type="project" value="UniProtKB-KW"/>
</dbReference>
<dbReference type="RefSeq" id="WP_119984565.1">
    <property type="nucleotide sequence ID" value="NZ_CP032489.1"/>
</dbReference>
<dbReference type="SUPFAM" id="SSF51161">
    <property type="entry name" value="Trimeric LpxA-like enzymes"/>
    <property type="match status" value="1"/>
</dbReference>
<dbReference type="Pfam" id="PF13562">
    <property type="entry name" value="NTP_transf_4"/>
    <property type="match status" value="1"/>
</dbReference>
<dbReference type="GO" id="GO:0016779">
    <property type="term" value="F:nucleotidyltransferase activity"/>
    <property type="evidence" value="ECO:0007669"/>
    <property type="project" value="UniProtKB-ARBA"/>
</dbReference>
<keyword evidence="2" id="KW-0012">Acyltransferase</keyword>
<dbReference type="InterPro" id="IPR023917">
    <property type="entry name" value="Bifunctiontional_GlmU_bac-type"/>
</dbReference>
<dbReference type="InterPro" id="IPR050065">
    <property type="entry name" value="GlmU-like"/>
</dbReference>
<proteinExistence type="predicted"/>
<evidence type="ECO:0000313" key="3">
    <source>
        <dbReference type="EMBL" id="AYD46488.1"/>
    </source>
</evidence>
<evidence type="ECO:0000256" key="1">
    <source>
        <dbReference type="ARBA" id="ARBA00022679"/>
    </source>
</evidence>
<sequence>MHIILFDTSALRGRFYPLSYTKPFASLQMGIFSMKEWWEKMTGMQVFLLTEDYLQAGYPLPENEWVYFINAGLLPNRNIWNEIQNLQEGELLKAREGQLLAAKANFDKNEKLAFLQINYSERKVETDYIFIERPYQLLQNHARAIEEQLELIMQGKNSQKISSTNNIIAPENIFLEEGVQMEYVSLNASEGKIYIGKNALIMEGSMIRGAFALGENSVVKMGTKIYGATSTGKKCALGGEIKNTIFNHFSNKAHDGYLGDSIVGNWCNFGAGTSNSNIKNTANEVAVYDYFSKSMVAAGKKFGLLMGDYSRLAINSSINTGTSIGVCCNVFGGGLLPKHIPNFSWGISNRNSKYQMEKAMQHIQNWMALKAEKLSDWEIQILQHIFDNADI</sequence>
<accession>A0A386HKR4</accession>
<dbReference type="PANTHER" id="PTHR43584">
    <property type="entry name" value="NUCLEOTIDYL TRANSFERASE"/>
    <property type="match status" value="1"/>
</dbReference>
<dbReference type="Gene3D" id="2.160.10.10">
    <property type="entry name" value="Hexapeptide repeat proteins"/>
    <property type="match status" value="1"/>
</dbReference>
<protein>
    <submittedName>
        <fullName evidence="3">Glucose-1-phosphate thymidylyltransferase</fullName>
    </submittedName>
</protein>